<dbReference type="GO" id="GO:0008061">
    <property type="term" value="F:chitin binding"/>
    <property type="evidence" value="ECO:0007669"/>
    <property type="project" value="UniProtKB-KW"/>
</dbReference>
<evidence type="ECO:0000256" key="14">
    <source>
        <dbReference type="SAM" id="SignalP"/>
    </source>
</evidence>
<dbReference type="InterPro" id="IPR011583">
    <property type="entry name" value="Chitinase_II/V-like_cat"/>
</dbReference>
<dbReference type="PANTHER" id="PTHR11177:SF317">
    <property type="entry name" value="CHITINASE 12-RELATED"/>
    <property type="match status" value="1"/>
</dbReference>
<keyword evidence="5 14" id="KW-0732">Signal</keyword>
<evidence type="ECO:0000256" key="10">
    <source>
        <dbReference type="ARBA" id="ARBA00062006"/>
    </source>
</evidence>
<feature type="domain" description="Chitin-binding type-2" evidence="15">
    <location>
        <begin position="19"/>
        <end position="75"/>
    </location>
</feature>
<feature type="region of interest" description="Disordered" evidence="13">
    <location>
        <begin position="69"/>
        <end position="107"/>
    </location>
</feature>
<evidence type="ECO:0000256" key="7">
    <source>
        <dbReference type="ARBA" id="ARBA00022859"/>
    </source>
</evidence>
<dbReference type="GO" id="GO:0004568">
    <property type="term" value="F:chitinase activity"/>
    <property type="evidence" value="ECO:0007669"/>
    <property type="project" value="TreeGrafter"/>
</dbReference>
<evidence type="ECO:0000313" key="18">
    <source>
        <dbReference type="Proteomes" id="UP000678393"/>
    </source>
</evidence>
<gene>
    <name evidence="17" type="ORF">CUNI_LOCUS11617</name>
</gene>
<dbReference type="AlphaFoldDB" id="A0A8S3ZA54"/>
<evidence type="ECO:0000256" key="8">
    <source>
        <dbReference type="ARBA" id="ARBA00023157"/>
    </source>
</evidence>
<dbReference type="GO" id="GO:0005576">
    <property type="term" value="C:extracellular region"/>
    <property type="evidence" value="ECO:0007669"/>
    <property type="project" value="InterPro"/>
</dbReference>
<evidence type="ECO:0000256" key="13">
    <source>
        <dbReference type="SAM" id="MobiDB-lite"/>
    </source>
</evidence>
<dbReference type="InterPro" id="IPR001579">
    <property type="entry name" value="Glyco_hydro_18_chit_AS"/>
</dbReference>
<dbReference type="InterPro" id="IPR001223">
    <property type="entry name" value="Glyco_hydro18_cat"/>
</dbReference>
<keyword evidence="18" id="KW-1185">Reference proteome</keyword>
<dbReference type="EMBL" id="CAJHNH020002235">
    <property type="protein sequence ID" value="CAG5126059.1"/>
    <property type="molecule type" value="Genomic_DNA"/>
</dbReference>
<protein>
    <recommendedName>
        <fullName evidence="11">Acidic mammalian chitinase</fullName>
    </recommendedName>
</protein>
<keyword evidence="9 12" id="KW-0326">Glycosidase</keyword>
<dbReference type="Pfam" id="PF01607">
    <property type="entry name" value="CBM_14"/>
    <property type="match status" value="1"/>
</dbReference>
<comment type="subcellular location">
    <subcellularLocation>
        <location evidence="1">Cytoplasm</location>
    </subcellularLocation>
</comment>
<evidence type="ECO:0000256" key="3">
    <source>
        <dbReference type="ARBA" id="ARBA00022490"/>
    </source>
</evidence>
<proteinExistence type="inferred from homology"/>
<evidence type="ECO:0000256" key="2">
    <source>
        <dbReference type="ARBA" id="ARBA00009121"/>
    </source>
</evidence>
<dbReference type="CDD" id="cd02872">
    <property type="entry name" value="GH18_chitolectin_chitotriosidase"/>
    <property type="match status" value="1"/>
</dbReference>
<dbReference type="SUPFAM" id="SSF51445">
    <property type="entry name" value="(Trans)glycosidases"/>
    <property type="match status" value="1"/>
</dbReference>
<dbReference type="InterPro" id="IPR029070">
    <property type="entry name" value="Chitinase_insertion_sf"/>
</dbReference>
<evidence type="ECO:0000256" key="4">
    <source>
        <dbReference type="ARBA" id="ARBA00022669"/>
    </source>
</evidence>
<dbReference type="Pfam" id="PF00704">
    <property type="entry name" value="Glyco_hydro_18"/>
    <property type="match status" value="1"/>
</dbReference>
<dbReference type="SMART" id="SM00636">
    <property type="entry name" value="Glyco_18"/>
    <property type="match status" value="1"/>
</dbReference>
<dbReference type="InterPro" id="IPR002557">
    <property type="entry name" value="Chitin-bd_dom"/>
</dbReference>
<dbReference type="GO" id="GO:0005737">
    <property type="term" value="C:cytoplasm"/>
    <property type="evidence" value="ECO:0007669"/>
    <property type="project" value="UniProtKB-SubCell"/>
</dbReference>
<dbReference type="InterPro" id="IPR036508">
    <property type="entry name" value="Chitin-bd_dom_sf"/>
</dbReference>
<accession>A0A8S3ZA54</accession>
<reference evidence="17" key="1">
    <citation type="submission" date="2021-04" db="EMBL/GenBank/DDBJ databases">
        <authorList>
            <consortium name="Molecular Ecology Group"/>
        </authorList>
    </citation>
    <scope>NUCLEOTIDE SEQUENCE</scope>
</reference>
<evidence type="ECO:0000256" key="5">
    <source>
        <dbReference type="ARBA" id="ARBA00022729"/>
    </source>
</evidence>
<dbReference type="PROSITE" id="PS50940">
    <property type="entry name" value="CHIT_BIND_II"/>
    <property type="match status" value="1"/>
</dbReference>
<comment type="similarity">
    <text evidence="2">Belongs to the glycosyl hydrolase 18 family. Chitinase class II subfamily.</text>
</comment>
<name>A0A8S3ZA54_9EUPU</name>
<feature type="signal peptide" evidence="14">
    <location>
        <begin position="1"/>
        <end position="19"/>
    </location>
</feature>
<keyword evidence="4" id="KW-0147">Chitin-binding</keyword>
<dbReference type="FunFam" id="2.170.140.10:FF:000001">
    <property type="entry name" value="Acidic mammalian chitinase"/>
    <property type="match status" value="1"/>
</dbReference>
<evidence type="ECO:0000256" key="11">
    <source>
        <dbReference type="ARBA" id="ARBA00072739"/>
    </source>
</evidence>
<dbReference type="PANTHER" id="PTHR11177">
    <property type="entry name" value="CHITINASE"/>
    <property type="match status" value="1"/>
</dbReference>
<dbReference type="FunFam" id="3.10.50.10:FF:000001">
    <property type="entry name" value="Chitinase 3-like 1"/>
    <property type="match status" value="1"/>
</dbReference>
<comment type="caution">
    <text evidence="17">The sequence shown here is derived from an EMBL/GenBank/DDBJ whole genome shotgun (WGS) entry which is preliminary data.</text>
</comment>
<dbReference type="GO" id="GO:0006032">
    <property type="term" value="P:chitin catabolic process"/>
    <property type="evidence" value="ECO:0007669"/>
    <property type="project" value="TreeGrafter"/>
</dbReference>
<dbReference type="Gene3D" id="3.20.20.80">
    <property type="entry name" value="Glycosidases"/>
    <property type="match status" value="2"/>
</dbReference>
<dbReference type="PROSITE" id="PS51910">
    <property type="entry name" value="GH18_2"/>
    <property type="match status" value="1"/>
</dbReference>
<evidence type="ECO:0000256" key="12">
    <source>
        <dbReference type="RuleBase" id="RU000489"/>
    </source>
</evidence>
<evidence type="ECO:0000259" key="15">
    <source>
        <dbReference type="PROSITE" id="PS50940"/>
    </source>
</evidence>
<dbReference type="Gene3D" id="3.10.50.10">
    <property type="match status" value="1"/>
</dbReference>
<keyword evidence="6 12" id="KW-0378">Hydrolase</keyword>
<dbReference type="FunFam" id="3.20.20.80:FF:000007">
    <property type="entry name" value="Acidic mammalian chitinase"/>
    <property type="match status" value="1"/>
</dbReference>
<dbReference type="PROSITE" id="PS01095">
    <property type="entry name" value="GH18_1"/>
    <property type="match status" value="1"/>
</dbReference>
<dbReference type="Proteomes" id="UP000678393">
    <property type="component" value="Unassembled WGS sequence"/>
</dbReference>
<feature type="domain" description="GH18" evidence="16">
    <location>
        <begin position="113"/>
        <end position="483"/>
    </location>
</feature>
<dbReference type="GO" id="GO:0002376">
    <property type="term" value="P:immune system process"/>
    <property type="evidence" value="ECO:0007669"/>
    <property type="project" value="UniProtKB-KW"/>
</dbReference>
<dbReference type="InterPro" id="IPR017853">
    <property type="entry name" value="GH"/>
</dbReference>
<evidence type="ECO:0000256" key="9">
    <source>
        <dbReference type="ARBA" id="ARBA00023295"/>
    </source>
</evidence>
<evidence type="ECO:0000256" key="1">
    <source>
        <dbReference type="ARBA" id="ARBA00004496"/>
    </source>
</evidence>
<keyword evidence="3" id="KW-0963">Cytoplasm</keyword>
<organism evidence="17 18">
    <name type="scientific">Candidula unifasciata</name>
    <dbReference type="NCBI Taxonomy" id="100452"/>
    <lineage>
        <taxon>Eukaryota</taxon>
        <taxon>Metazoa</taxon>
        <taxon>Spiralia</taxon>
        <taxon>Lophotrochozoa</taxon>
        <taxon>Mollusca</taxon>
        <taxon>Gastropoda</taxon>
        <taxon>Heterobranchia</taxon>
        <taxon>Euthyneura</taxon>
        <taxon>Panpulmonata</taxon>
        <taxon>Eupulmonata</taxon>
        <taxon>Stylommatophora</taxon>
        <taxon>Helicina</taxon>
        <taxon>Helicoidea</taxon>
        <taxon>Geomitridae</taxon>
        <taxon>Candidula</taxon>
    </lineage>
</organism>
<evidence type="ECO:0000256" key="6">
    <source>
        <dbReference type="ARBA" id="ARBA00022801"/>
    </source>
</evidence>
<keyword evidence="7" id="KW-0391">Immunity</keyword>
<comment type="subunit">
    <text evidence="10">Interacts with EGFR.</text>
</comment>
<dbReference type="SUPFAM" id="SSF54556">
    <property type="entry name" value="Chitinase insertion domain"/>
    <property type="match status" value="1"/>
</dbReference>
<sequence>MQTLIFPLVVALAVQTATASLCDGKSDGIYPDPGNNNRFVECAAGTEYLFNCAPGTVFDPSPKVCVWATGSNNNPQTQAPQTEGPRPTQAPGPTSKPEPLTNAPPLSQGAPCRRVVCYFTNWAQYRPTDDTKYFPTDIDPKLCTHIIYAFAKLTGNKLAAFEWNDESTDWSAGNYEKATSLKNSNPGLKVLIAVGGWNLGSDPFHQMVNSAASRNEFVTSTIQFLRKNKFDGLDLDWEYPGARGSPADDKHKFTLLVQELRNAFNQESSNSNRLLLTAAAAAGKSNIDNAYEIPAVSANLDWINLMTYDLHGGWETVTGHNSPLYKGAQDSGDNAMLNVDWSANYWAQQGAPKDKIVVGMPLYGRSFTLTSSANGVGAPASPGTAGTYTREAGYLAYYEICEIIGKGATLNNIADQHVPYLVAGNQWVGYDTENSLREKVRYVRDNGFGGAMVWALDLDDFKGHFCGKGKYPLLSAIKNECSK</sequence>
<dbReference type="InterPro" id="IPR050314">
    <property type="entry name" value="Glycosyl_Hydrlase_18"/>
</dbReference>
<dbReference type="SUPFAM" id="SSF57625">
    <property type="entry name" value="Invertebrate chitin-binding proteins"/>
    <property type="match status" value="1"/>
</dbReference>
<feature type="chain" id="PRO_5035791847" description="Acidic mammalian chitinase" evidence="14">
    <location>
        <begin position="20"/>
        <end position="483"/>
    </location>
</feature>
<dbReference type="GO" id="GO:0005975">
    <property type="term" value="P:carbohydrate metabolic process"/>
    <property type="evidence" value="ECO:0007669"/>
    <property type="project" value="InterPro"/>
</dbReference>
<dbReference type="OrthoDB" id="76388at2759"/>
<feature type="compositionally biased region" description="Polar residues" evidence="13">
    <location>
        <begin position="69"/>
        <end position="81"/>
    </location>
</feature>
<evidence type="ECO:0000313" key="17">
    <source>
        <dbReference type="EMBL" id="CAG5126059.1"/>
    </source>
</evidence>
<dbReference type="SMART" id="SM00494">
    <property type="entry name" value="ChtBD2"/>
    <property type="match status" value="1"/>
</dbReference>
<evidence type="ECO:0000259" key="16">
    <source>
        <dbReference type="PROSITE" id="PS51910"/>
    </source>
</evidence>
<keyword evidence="8" id="KW-1015">Disulfide bond</keyword>